<dbReference type="SUPFAM" id="SSF52540">
    <property type="entry name" value="P-loop containing nucleoside triphosphate hydrolases"/>
    <property type="match status" value="1"/>
</dbReference>
<dbReference type="EMBL" id="BAABJQ010000012">
    <property type="protein sequence ID" value="GAA5188967.1"/>
    <property type="molecule type" value="Genomic_DNA"/>
</dbReference>
<dbReference type="PANTHER" id="PTHR47691:SF3">
    <property type="entry name" value="HTH-TYPE TRANSCRIPTIONAL REGULATOR RV0890C-RELATED"/>
    <property type="match status" value="1"/>
</dbReference>
<protein>
    <recommendedName>
        <fullName evidence="1">HTH cro/C1-type domain-containing protein</fullName>
    </recommendedName>
</protein>
<dbReference type="PROSITE" id="PS50943">
    <property type="entry name" value="HTH_CROC1"/>
    <property type="match status" value="1"/>
</dbReference>
<dbReference type="SMART" id="SM00530">
    <property type="entry name" value="HTH_XRE"/>
    <property type="match status" value="1"/>
</dbReference>
<dbReference type="SUPFAM" id="SSF48452">
    <property type="entry name" value="TPR-like"/>
    <property type="match status" value="1"/>
</dbReference>
<dbReference type="Pfam" id="PF13560">
    <property type="entry name" value="HTH_31"/>
    <property type="match status" value="1"/>
</dbReference>
<dbReference type="Gene3D" id="1.10.260.40">
    <property type="entry name" value="lambda repressor-like DNA-binding domains"/>
    <property type="match status" value="1"/>
</dbReference>
<dbReference type="CDD" id="cd00093">
    <property type="entry name" value="HTH_XRE"/>
    <property type="match status" value="1"/>
</dbReference>
<dbReference type="InterPro" id="IPR001387">
    <property type="entry name" value="Cro/C1-type_HTH"/>
</dbReference>
<dbReference type="Gene3D" id="1.25.40.10">
    <property type="entry name" value="Tetratricopeptide repeat domain"/>
    <property type="match status" value="1"/>
</dbReference>
<dbReference type="SUPFAM" id="SSF47413">
    <property type="entry name" value="lambda repressor-like DNA-binding domains"/>
    <property type="match status" value="1"/>
</dbReference>
<evidence type="ECO:0000313" key="3">
    <source>
        <dbReference type="Proteomes" id="UP001501570"/>
    </source>
</evidence>
<sequence length="800" mass="86272">MARPVGAVSGSTFAVLLREHRRRNGLTQAEFAAKAGVGVRTLRDLERGRSRPQRATVDLLVAALGLRGAARDEFLAAARRGESGEPDPSGINLPPAPVLIGREPELTNLATVLRHAAVVTLVGVAGVGKTSLAWAAAHRVAARHPGGVAGIVVTEVSTEADTLATVAGVFGVGRASDLPARFAGRPALLLVDAVERSAESAVTAMLWLRNNTPSLRIIATSRRPSGVAGEYVWPVMPLECPPPGLIELPEIAGYPAAELFLERLRGVGHADVAPADAATVGELVRRLAGLPLALELGAARGRILEVSEILDRYGDRVLDLRREPRDGEATTLREAIAGSYRLLEPAERAALRLLAQFHHRWSVELAEQLFADNHPQPDPGGERDVVALLDRLVELGLVSVRGTGPTRFRMLDMVRDFAVEQSEGEGELASFRDRHAVVMARYAARTAPELVGGALREAATRLDDFNSDLRSALVWAGERDPRTALYLASKLPRWWRLRGNDREGRGWLRRLLDHPDNQRADPTTRAWAGLGLAQLAAEHGDGLAELGGVEAALATFTRLGRVTGQLAARTQLCILHQANGDYEAAREHGEAVLRLATRYGRTRDVVVAENNLTWHDIRVGDLAGARRRLVTVQRLAAGVGEDRLRALAHANLAEVARLDGRYAEAVAIGRRALSQVDQLGDPRHKWRVLGCVALALAQSGRVAEARETMVEVGDPPVVELIEAYLTLAEGDRTAATERFSMAAETLAGRHDVRDVVEALVGVASSTDDPKRRRQALTELDDLCQRSAVSLLARERALLGG</sequence>
<reference evidence="3" key="1">
    <citation type="journal article" date="2019" name="Int. J. Syst. Evol. Microbiol.">
        <title>The Global Catalogue of Microorganisms (GCM) 10K type strain sequencing project: providing services to taxonomists for standard genome sequencing and annotation.</title>
        <authorList>
            <consortium name="The Broad Institute Genomics Platform"/>
            <consortium name="The Broad Institute Genome Sequencing Center for Infectious Disease"/>
            <person name="Wu L."/>
            <person name="Ma J."/>
        </authorList>
    </citation>
    <scope>NUCLEOTIDE SEQUENCE [LARGE SCALE GENOMIC DNA]</scope>
    <source>
        <strain evidence="3">JCM 18304</strain>
    </source>
</reference>
<gene>
    <name evidence="2" type="ORF">GCM10023322_40790</name>
</gene>
<proteinExistence type="predicted"/>
<organism evidence="2 3">
    <name type="scientific">Rugosimonospora acidiphila</name>
    <dbReference type="NCBI Taxonomy" id="556531"/>
    <lineage>
        <taxon>Bacteria</taxon>
        <taxon>Bacillati</taxon>
        <taxon>Actinomycetota</taxon>
        <taxon>Actinomycetes</taxon>
        <taxon>Micromonosporales</taxon>
        <taxon>Micromonosporaceae</taxon>
        <taxon>Rugosimonospora</taxon>
    </lineage>
</organism>
<dbReference type="RefSeq" id="WP_345631761.1">
    <property type="nucleotide sequence ID" value="NZ_BAABJQ010000012.1"/>
</dbReference>
<dbReference type="Proteomes" id="UP001501570">
    <property type="component" value="Unassembled WGS sequence"/>
</dbReference>
<name>A0ABP9RXY2_9ACTN</name>
<evidence type="ECO:0000313" key="2">
    <source>
        <dbReference type="EMBL" id="GAA5188967.1"/>
    </source>
</evidence>
<dbReference type="PANTHER" id="PTHR47691">
    <property type="entry name" value="REGULATOR-RELATED"/>
    <property type="match status" value="1"/>
</dbReference>
<dbReference type="InterPro" id="IPR010982">
    <property type="entry name" value="Lambda_DNA-bd_dom_sf"/>
</dbReference>
<dbReference type="InterPro" id="IPR011990">
    <property type="entry name" value="TPR-like_helical_dom_sf"/>
</dbReference>
<accession>A0ABP9RXY2</accession>
<dbReference type="InterPro" id="IPR027417">
    <property type="entry name" value="P-loop_NTPase"/>
</dbReference>
<evidence type="ECO:0000259" key="1">
    <source>
        <dbReference type="PROSITE" id="PS50943"/>
    </source>
</evidence>
<comment type="caution">
    <text evidence="2">The sequence shown here is derived from an EMBL/GenBank/DDBJ whole genome shotgun (WGS) entry which is preliminary data.</text>
</comment>
<keyword evidence="3" id="KW-1185">Reference proteome</keyword>
<feature type="domain" description="HTH cro/C1-type" evidence="1">
    <location>
        <begin position="17"/>
        <end position="71"/>
    </location>
</feature>
<dbReference type="Gene3D" id="3.40.50.300">
    <property type="entry name" value="P-loop containing nucleotide triphosphate hydrolases"/>
    <property type="match status" value="1"/>
</dbReference>